<evidence type="ECO:0000256" key="1">
    <source>
        <dbReference type="SAM" id="Coils"/>
    </source>
</evidence>
<comment type="caution">
    <text evidence="3">The sequence shown here is derived from an EMBL/GenBank/DDBJ whole genome shotgun (WGS) entry which is preliminary data.</text>
</comment>
<feature type="signal peptide" evidence="2">
    <location>
        <begin position="1"/>
        <end position="21"/>
    </location>
</feature>
<keyword evidence="2" id="KW-0732">Signal</keyword>
<dbReference type="OrthoDB" id="1466811at2"/>
<evidence type="ECO:0008006" key="5">
    <source>
        <dbReference type="Google" id="ProtNLM"/>
    </source>
</evidence>
<evidence type="ECO:0000256" key="2">
    <source>
        <dbReference type="SAM" id="SignalP"/>
    </source>
</evidence>
<name>A0A365P4P8_9FLAO</name>
<dbReference type="Proteomes" id="UP000253319">
    <property type="component" value="Unassembled WGS sequence"/>
</dbReference>
<evidence type="ECO:0000313" key="4">
    <source>
        <dbReference type="Proteomes" id="UP000253319"/>
    </source>
</evidence>
<evidence type="ECO:0000313" key="3">
    <source>
        <dbReference type="EMBL" id="RBA29511.1"/>
    </source>
</evidence>
<dbReference type="EMBL" id="QLST01000002">
    <property type="protein sequence ID" value="RBA29511.1"/>
    <property type="molecule type" value="Genomic_DNA"/>
</dbReference>
<sequence>MQKIILYTLVIALSFLSKVTAQNKKKAETFEKKVESISNKMDFLLFREKTELKLKVDSLENAFSNQKISANELKDAKLAAAEKSANRIEEGMDKYKKELDDLLQSKLDNESKNITYKIDTINGKKVLVYFKKGEGGHTVTLGGGTNDSIGTQTEYNISSLKIFKGEKDKIERKSKRTTSQFVFATGLNNVITEGESLSDSDFRVWGSHFYEWGFTYNSRIFKNNNLLHAKYGLSLMYNNLRPTENRYFVRNGEQTELVTGGVNFDESRFRNVFLVAPLHLEFDFSPKKTSKDGERTYFKTHESVRLGIGGYAGVRIKSKQILKYEIDDLDIKERQKGDFNVNDFTYGLSAYIGYKATSLYLKYDLNPMFQNNAVDQNNISLGVRFDFN</sequence>
<gene>
    <name evidence="3" type="ORF">DPN68_02370</name>
</gene>
<dbReference type="RefSeq" id="WP_113987993.1">
    <property type="nucleotide sequence ID" value="NZ_QLST01000002.1"/>
</dbReference>
<dbReference type="AlphaFoldDB" id="A0A365P4P8"/>
<feature type="chain" id="PRO_5017067487" description="Outer membrane protein beta-barrel domain-containing protein" evidence="2">
    <location>
        <begin position="22"/>
        <end position="388"/>
    </location>
</feature>
<accession>A0A365P4P8</accession>
<organism evidence="3 4">
    <name type="scientific">Flavobacterium tibetense</name>
    <dbReference type="NCBI Taxonomy" id="2233533"/>
    <lineage>
        <taxon>Bacteria</taxon>
        <taxon>Pseudomonadati</taxon>
        <taxon>Bacteroidota</taxon>
        <taxon>Flavobacteriia</taxon>
        <taxon>Flavobacteriales</taxon>
        <taxon>Flavobacteriaceae</taxon>
        <taxon>Flavobacterium</taxon>
    </lineage>
</organism>
<feature type="coiled-coil region" evidence="1">
    <location>
        <begin position="56"/>
        <end position="112"/>
    </location>
</feature>
<protein>
    <recommendedName>
        <fullName evidence="5">Outer membrane protein beta-barrel domain-containing protein</fullName>
    </recommendedName>
</protein>
<keyword evidence="4" id="KW-1185">Reference proteome</keyword>
<keyword evidence="1" id="KW-0175">Coiled coil</keyword>
<reference evidence="3 4" key="1">
    <citation type="submission" date="2018-06" db="EMBL/GenBank/DDBJ databases">
        <title>Flavobacterium tibetense sp. nov., isolated from a wetland YonghuCo on Tibetan Plateau.</title>
        <authorList>
            <person name="Xing P."/>
            <person name="Phurbu D."/>
            <person name="Lu H."/>
        </authorList>
    </citation>
    <scope>NUCLEOTIDE SEQUENCE [LARGE SCALE GENOMIC DNA]</scope>
    <source>
        <strain evidence="3 4">YH5</strain>
    </source>
</reference>
<proteinExistence type="predicted"/>